<protein>
    <submittedName>
        <fullName evidence="1">Uncharacterized protein</fullName>
    </submittedName>
</protein>
<evidence type="ECO:0000313" key="2">
    <source>
        <dbReference type="Proteomes" id="UP001589587"/>
    </source>
</evidence>
<organism evidence="1 2">
    <name type="scientific">Rhodococcus baikonurensis</name>
    <dbReference type="NCBI Taxonomy" id="172041"/>
    <lineage>
        <taxon>Bacteria</taxon>
        <taxon>Bacillati</taxon>
        <taxon>Actinomycetota</taxon>
        <taxon>Actinomycetes</taxon>
        <taxon>Mycobacteriales</taxon>
        <taxon>Nocardiaceae</taxon>
        <taxon>Rhodococcus</taxon>
        <taxon>Rhodococcus erythropolis group</taxon>
    </lineage>
</organism>
<sequence length="103" mass="10853">MRADMEGQVVEWFVSIWDEGSGFLRYRGGSGSDRGWVIEQVVAAGCAVAFGGDGSMTGLVGNAVIAGMPMDSIAFGDSAISDDDLVRLISARFDRAWGCISPT</sequence>
<dbReference type="RefSeq" id="WP_125053497.1">
    <property type="nucleotide sequence ID" value="NZ_JBEUOO010000073.1"/>
</dbReference>
<dbReference type="EMBL" id="JBHMAS010000058">
    <property type="protein sequence ID" value="MFB9782928.1"/>
    <property type="molecule type" value="Genomic_DNA"/>
</dbReference>
<reference evidence="1 2" key="1">
    <citation type="submission" date="2024-09" db="EMBL/GenBank/DDBJ databases">
        <authorList>
            <person name="Sun Q."/>
            <person name="Mori K."/>
        </authorList>
    </citation>
    <scope>NUCLEOTIDE SEQUENCE [LARGE SCALE GENOMIC DNA]</scope>
    <source>
        <strain evidence="1 2">JCM 11411</strain>
    </source>
</reference>
<proteinExistence type="predicted"/>
<keyword evidence="2" id="KW-1185">Reference proteome</keyword>
<comment type="caution">
    <text evidence="1">The sequence shown here is derived from an EMBL/GenBank/DDBJ whole genome shotgun (WGS) entry which is preliminary data.</text>
</comment>
<name>A0ABV5XLD9_9NOCA</name>
<accession>A0ABV5XLD9</accession>
<evidence type="ECO:0000313" key="1">
    <source>
        <dbReference type="EMBL" id="MFB9782928.1"/>
    </source>
</evidence>
<dbReference type="Proteomes" id="UP001589587">
    <property type="component" value="Unassembled WGS sequence"/>
</dbReference>
<gene>
    <name evidence="1" type="ORF">ACFFQ6_24790</name>
</gene>
<dbReference type="GeneID" id="93806872"/>